<feature type="non-terminal residue" evidence="2">
    <location>
        <position position="1"/>
    </location>
</feature>
<evidence type="ECO:0000256" key="1">
    <source>
        <dbReference type="ARBA" id="ARBA00023172"/>
    </source>
</evidence>
<comment type="caution">
    <text evidence="2">The sequence shown here is derived from an EMBL/GenBank/DDBJ whole genome shotgun (WGS) entry which is preliminary data.</text>
</comment>
<dbReference type="GO" id="GO:0006310">
    <property type="term" value="P:DNA recombination"/>
    <property type="evidence" value="ECO:0007669"/>
    <property type="project" value="UniProtKB-KW"/>
</dbReference>
<keyword evidence="3" id="KW-1185">Reference proteome</keyword>
<protein>
    <recommendedName>
        <fullName evidence="4">Tyr recombinase domain-containing protein</fullName>
    </recommendedName>
</protein>
<feature type="non-terminal residue" evidence="2">
    <location>
        <position position="186"/>
    </location>
</feature>
<name>A0A164ICM6_9CRUS</name>
<keyword evidence="1" id="KW-0233">DNA recombination</keyword>
<dbReference type="PANTHER" id="PTHR35617">
    <property type="entry name" value="PHAGE_INTEGRASE DOMAIN-CONTAINING PROTEIN"/>
    <property type="match status" value="1"/>
</dbReference>
<organism evidence="2 3">
    <name type="scientific">Daphnia magna</name>
    <dbReference type="NCBI Taxonomy" id="35525"/>
    <lineage>
        <taxon>Eukaryota</taxon>
        <taxon>Metazoa</taxon>
        <taxon>Ecdysozoa</taxon>
        <taxon>Arthropoda</taxon>
        <taxon>Crustacea</taxon>
        <taxon>Branchiopoda</taxon>
        <taxon>Diplostraca</taxon>
        <taxon>Cladocera</taxon>
        <taxon>Anomopoda</taxon>
        <taxon>Daphniidae</taxon>
        <taxon>Daphnia</taxon>
    </lineage>
</organism>
<evidence type="ECO:0008006" key="4">
    <source>
        <dbReference type="Google" id="ProtNLM"/>
    </source>
</evidence>
<dbReference type="OrthoDB" id="6361724at2759"/>
<proteinExistence type="predicted"/>
<evidence type="ECO:0000313" key="2">
    <source>
        <dbReference type="EMBL" id="KZS01117.1"/>
    </source>
</evidence>
<dbReference type="InterPro" id="IPR013762">
    <property type="entry name" value="Integrase-like_cat_sf"/>
</dbReference>
<sequence>LANSNSSYSSVNTSRSMLSSTLDPIDGYKIGEHPTVVQLLKGCSFSPTAASFSLTQPKKAQHSGPLKSFVLPRFKGKCCPVECLESYVAISREWRDPDSSALFLSIRRPHKPVGSSTLGRWIKTCLSYAGLDPSSFSAHSTRGAAASKAVGIPVDTVLKTANWSRESTFKKFYHRELVGTTVTEAV</sequence>
<dbReference type="AlphaFoldDB" id="A0A164ICM6"/>
<dbReference type="GO" id="GO:0003677">
    <property type="term" value="F:DNA binding"/>
    <property type="evidence" value="ECO:0007669"/>
    <property type="project" value="InterPro"/>
</dbReference>
<dbReference type="GO" id="GO:0015074">
    <property type="term" value="P:DNA integration"/>
    <property type="evidence" value="ECO:0007669"/>
    <property type="project" value="InterPro"/>
</dbReference>
<dbReference type="InterPro" id="IPR011010">
    <property type="entry name" value="DNA_brk_join_enz"/>
</dbReference>
<dbReference type="PANTHER" id="PTHR35617:SF3">
    <property type="entry name" value="CORE-BINDING (CB) DOMAIN-CONTAINING PROTEIN"/>
    <property type="match status" value="1"/>
</dbReference>
<evidence type="ECO:0000313" key="3">
    <source>
        <dbReference type="Proteomes" id="UP000076858"/>
    </source>
</evidence>
<reference evidence="2 3" key="1">
    <citation type="submission" date="2016-03" db="EMBL/GenBank/DDBJ databases">
        <title>EvidentialGene: Evidence-directed Construction of Genes on Genomes.</title>
        <authorList>
            <person name="Gilbert D.G."/>
            <person name="Choi J.-H."/>
            <person name="Mockaitis K."/>
            <person name="Colbourne J."/>
            <person name="Pfrender M."/>
        </authorList>
    </citation>
    <scope>NUCLEOTIDE SEQUENCE [LARGE SCALE GENOMIC DNA]</scope>
    <source>
        <strain evidence="2 3">Xinb3</strain>
        <tissue evidence="2">Complete organism</tissue>
    </source>
</reference>
<dbReference type="SUPFAM" id="SSF56349">
    <property type="entry name" value="DNA breaking-rejoining enzymes"/>
    <property type="match status" value="1"/>
</dbReference>
<dbReference type="EMBL" id="LRGB01007569">
    <property type="protein sequence ID" value="KZS01117.1"/>
    <property type="molecule type" value="Genomic_DNA"/>
</dbReference>
<accession>A0A164ICM6</accession>
<dbReference type="Gene3D" id="1.10.443.10">
    <property type="entry name" value="Intergrase catalytic core"/>
    <property type="match status" value="1"/>
</dbReference>
<dbReference type="Proteomes" id="UP000076858">
    <property type="component" value="Unassembled WGS sequence"/>
</dbReference>
<gene>
    <name evidence="2" type="ORF">APZ42_002317</name>
</gene>